<sequence>MHDHWFERTAAKDLEGVMRYIADDIVAYEHDAPLQHVGRGQVREVCRQGLDWAEGPVTWDVPDMRVLIRDDLAVVWGLNRMTAQAADGSVEESWSRGTRVLQRRDGAWVMIHQHVSFPYDARTGQARTDLSP</sequence>
<evidence type="ECO:0000313" key="3">
    <source>
        <dbReference type="Proteomes" id="UP001585018"/>
    </source>
</evidence>
<dbReference type="InterPro" id="IPR032710">
    <property type="entry name" value="NTF2-like_dom_sf"/>
</dbReference>
<dbReference type="EMBL" id="JAYMRR010000004">
    <property type="protein sequence ID" value="MFB8749090.1"/>
    <property type="molecule type" value="Genomic_DNA"/>
</dbReference>
<accession>A0ABV5D8P2</accession>
<dbReference type="Pfam" id="PF13474">
    <property type="entry name" value="SnoaL_3"/>
    <property type="match status" value="1"/>
</dbReference>
<feature type="domain" description="SnoaL-like" evidence="1">
    <location>
        <begin position="3"/>
        <end position="119"/>
    </location>
</feature>
<keyword evidence="3" id="KW-1185">Reference proteome</keyword>
<name>A0ABV5D8P2_9ACTN</name>
<organism evidence="2 3">
    <name type="scientific">Streptomyces parvulus</name>
    <dbReference type="NCBI Taxonomy" id="146923"/>
    <lineage>
        <taxon>Bacteria</taxon>
        <taxon>Bacillati</taxon>
        <taxon>Actinomycetota</taxon>
        <taxon>Actinomycetes</taxon>
        <taxon>Kitasatosporales</taxon>
        <taxon>Streptomycetaceae</taxon>
        <taxon>Streptomyces</taxon>
    </lineage>
</organism>
<gene>
    <name evidence="2" type="ORF">VSS30_09760</name>
</gene>
<comment type="caution">
    <text evidence="2">The sequence shown here is derived from an EMBL/GenBank/DDBJ whole genome shotgun (WGS) entry which is preliminary data.</text>
</comment>
<dbReference type="InterPro" id="IPR037401">
    <property type="entry name" value="SnoaL-like"/>
</dbReference>
<reference evidence="2 3" key="1">
    <citation type="submission" date="2024-01" db="EMBL/GenBank/DDBJ databases">
        <title>Genome mining of biosynthetic gene clusters to explore secondary metabolites of Streptomyces sp.</title>
        <authorList>
            <person name="Baig A."/>
            <person name="Ajitkumar Shintre N."/>
            <person name="Kumar H."/>
            <person name="Anbarasu A."/>
            <person name="Ramaiah S."/>
        </authorList>
    </citation>
    <scope>NUCLEOTIDE SEQUENCE [LARGE SCALE GENOMIC DNA]</scope>
    <source>
        <strain evidence="2 3">A03</strain>
    </source>
</reference>
<proteinExistence type="predicted"/>
<dbReference type="SUPFAM" id="SSF54427">
    <property type="entry name" value="NTF2-like"/>
    <property type="match status" value="1"/>
</dbReference>
<evidence type="ECO:0000259" key="1">
    <source>
        <dbReference type="Pfam" id="PF13474"/>
    </source>
</evidence>
<protein>
    <submittedName>
        <fullName evidence="2">Nuclear transport factor 2 family protein</fullName>
    </submittedName>
</protein>
<evidence type="ECO:0000313" key="2">
    <source>
        <dbReference type="EMBL" id="MFB8749090.1"/>
    </source>
</evidence>
<dbReference type="Gene3D" id="3.10.450.50">
    <property type="match status" value="1"/>
</dbReference>
<dbReference type="Proteomes" id="UP001585018">
    <property type="component" value="Unassembled WGS sequence"/>
</dbReference>